<dbReference type="eggNOG" id="ENOG50337YX">
    <property type="taxonomic scope" value="Bacteria"/>
</dbReference>
<feature type="compositionally biased region" description="Polar residues" evidence="1">
    <location>
        <begin position="34"/>
        <end position="44"/>
    </location>
</feature>
<sequence>MKPPRAYRSLILPLAAALLLTGCAGSTAEDERPTLTTTITQQPEDTVAPAGNDTGEPRADTGDDSASSVAQARTAYHEVLDSPGQFPFTGGADYALTGDYDYALVEMTGDSTPELILRAATVEHLDPIRVFSVGTSGSLIAPPDTLLSGAAGAGGYRAGINATASRDQILQAEWHSLRPEITVRPFVLDGERLSATGSEWKDSMSAPSGALLPITFHSINDRAPLEAMTPTVGEVYTPHTTRPAPAPQPSARPDGGLTLSGQVQVMTAPELARHQGYPSTPNGEDDSHRFAVFILDNPTTFSANKASDPNGLVQQKATMVQLGEMTPYDSDPTGFNLEGQRLSITFDPEQCGFPTDASLPLGEPRCAGYTIN</sequence>
<feature type="region of interest" description="Disordered" evidence="1">
    <location>
        <begin position="27"/>
        <end position="70"/>
    </location>
</feature>
<accession>Q8FRG6</accession>
<dbReference type="KEGG" id="cef:CE0795"/>
<dbReference type="STRING" id="196164.gene:10741197"/>
<dbReference type="OrthoDB" id="4411377at2"/>
<reference evidence="3 4" key="1">
    <citation type="journal article" date="2003" name="Genome Res.">
        <title>Comparative complete genome sequence analysis of the amino acid replacements responsible for the thermostability of Corynebacterium efficiens.</title>
        <authorList>
            <person name="Nishio Y."/>
            <person name="Nakamura Y."/>
            <person name="Kawarabayasi Y."/>
            <person name="Usuda Y."/>
            <person name="Kimura E."/>
            <person name="Sugimoto S."/>
            <person name="Matsui K."/>
            <person name="Yamagishi A."/>
            <person name="Kikuchi H."/>
            <person name="Ikeo K."/>
            <person name="Gojobori T."/>
        </authorList>
    </citation>
    <scope>NUCLEOTIDE SEQUENCE [LARGE SCALE GENOMIC DNA]</scope>
    <source>
        <strain evidence="4">DSM 44549 / YS-314 / AJ 12310 / JCM 11189 / NBRC 100395</strain>
    </source>
</reference>
<dbReference type="Proteomes" id="UP000001409">
    <property type="component" value="Chromosome"/>
</dbReference>
<evidence type="ECO:0000313" key="4">
    <source>
        <dbReference type="Proteomes" id="UP000001409"/>
    </source>
</evidence>
<feature type="signal peptide" evidence="2">
    <location>
        <begin position="1"/>
        <end position="28"/>
    </location>
</feature>
<dbReference type="EMBL" id="BA000035">
    <property type="protein sequence ID" value="BAC17605.1"/>
    <property type="molecule type" value="Genomic_DNA"/>
</dbReference>
<proteinExistence type="predicted"/>
<evidence type="ECO:0000313" key="3">
    <source>
        <dbReference type="EMBL" id="BAC17605.1"/>
    </source>
</evidence>
<feature type="chain" id="PRO_5004305765" description="Lipoprotein" evidence="2">
    <location>
        <begin position="29"/>
        <end position="372"/>
    </location>
</feature>
<dbReference type="RefSeq" id="WP_006769522.1">
    <property type="nucleotide sequence ID" value="NC_004369.1"/>
</dbReference>
<protein>
    <recommendedName>
        <fullName evidence="5">Lipoprotein</fullName>
    </recommendedName>
</protein>
<dbReference type="AlphaFoldDB" id="Q8FRG6"/>
<keyword evidence="2" id="KW-0732">Signal</keyword>
<accession>C8NLQ7</accession>
<evidence type="ECO:0000256" key="1">
    <source>
        <dbReference type="SAM" id="MobiDB-lite"/>
    </source>
</evidence>
<evidence type="ECO:0000256" key="2">
    <source>
        <dbReference type="SAM" id="SignalP"/>
    </source>
</evidence>
<keyword evidence="4" id="KW-1185">Reference proteome</keyword>
<evidence type="ECO:0008006" key="5">
    <source>
        <dbReference type="Google" id="ProtNLM"/>
    </source>
</evidence>
<dbReference type="HOGENOM" id="CLU_067286_0_0_11"/>
<dbReference type="PROSITE" id="PS51257">
    <property type="entry name" value="PROKAR_LIPOPROTEIN"/>
    <property type="match status" value="1"/>
</dbReference>
<name>Q8FRG6_COREF</name>
<organism evidence="3 4">
    <name type="scientific">Corynebacterium efficiens (strain DSM 44549 / YS-314 / AJ 12310 / JCM 11189 / NBRC 100395)</name>
    <dbReference type="NCBI Taxonomy" id="196164"/>
    <lineage>
        <taxon>Bacteria</taxon>
        <taxon>Bacillati</taxon>
        <taxon>Actinomycetota</taxon>
        <taxon>Actinomycetes</taxon>
        <taxon>Mycobacteriales</taxon>
        <taxon>Corynebacteriaceae</taxon>
        <taxon>Corynebacterium</taxon>
    </lineage>
</organism>